<dbReference type="GO" id="GO:0030288">
    <property type="term" value="C:outer membrane-bounded periplasmic space"/>
    <property type="evidence" value="ECO:0007669"/>
    <property type="project" value="TreeGrafter"/>
</dbReference>
<name>A0A1Z4C0M6_9GAMM</name>
<dbReference type="Proteomes" id="UP000197019">
    <property type="component" value="Chromosome"/>
</dbReference>
<dbReference type="KEGG" id="mpsy:CEK71_13865"/>
<dbReference type="OrthoDB" id="5973594at2"/>
<dbReference type="PANTHER" id="PTHR37481">
    <property type="entry name" value="LIPOPOLYSACCHARIDE EXPORT SYSTEM PROTEIN LPTC"/>
    <property type="match status" value="1"/>
</dbReference>
<evidence type="ECO:0000313" key="6">
    <source>
        <dbReference type="EMBL" id="ASF47072.1"/>
    </source>
</evidence>
<reference evidence="7 9" key="2">
    <citation type="submission" date="2017-11" db="EMBL/GenBank/DDBJ databases">
        <title>Draft Genome Sequence of Methylobacter psychrotolerans Sph1T, an Obligate Methanotroph from Low-Temperature Environments.</title>
        <authorList>
            <person name="Oshkin I.Y."/>
            <person name="Miroshnikov K."/>
            <person name="Belova S.E."/>
            <person name="Korzhenkov A."/>
            <person name="Toshchakov S.V."/>
            <person name="Dedysh S.N."/>
        </authorList>
    </citation>
    <scope>NUCLEOTIDE SEQUENCE [LARGE SCALE GENOMIC DNA]</scope>
    <source>
        <strain evidence="7 9">Sph1</strain>
    </source>
</reference>
<evidence type="ECO:0000313" key="8">
    <source>
        <dbReference type="Proteomes" id="UP000197019"/>
    </source>
</evidence>
<evidence type="ECO:0000313" key="9">
    <source>
        <dbReference type="Proteomes" id="UP000237423"/>
    </source>
</evidence>
<evidence type="ECO:0000256" key="1">
    <source>
        <dbReference type="ARBA" id="ARBA00022475"/>
    </source>
</evidence>
<dbReference type="Proteomes" id="UP000237423">
    <property type="component" value="Unassembled WGS sequence"/>
</dbReference>
<gene>
    <name evidence="6" type="primary">lptC</name>
    <name evidence="7" type="ORF">AADEFJLK_01375</name>
    <name evidence="6" type="ORF">CEK71_13865</name>
</gene>
<evidence type="ECO:0000256" key="5">
    <source>
        <dbReference type="ARBA" id="ARBA00023136"/>
    </source>
</evidence>
<dbReference type="GO" id="GO:0015221">
    <property type="term" value="F:lipopolysaccharide transmembrane transporter activity"/>
    <property type="evidence" value="ECO:0007669"/>
    <property type="project" value="InterPro"/>
</dbReference>
<dbReference type="EMBL" id="PGFZ01000002">
    <property type="protein sequence ID" value="POZ52768.1"/>
    <property type="molecule type" value="Genomic_DNA"/>
</dbReference>
<dbReference type="InterPro" id="IPR010664">
    <property type="entry name" value="LipoPS_assembly_LptC-rel"/>
</dbReference>
<dbReference type="Gene3D" id="2.60.450.10">
    <property type="entry name" value="Lipopolysaccharide (LPS) transport protein A like domain"/>
    <property type="match status" value="1"/>
</dbReference>
<protein>
    <submittedName>
        <fullName evidence="6">LPS export ABC transporter periplasmic protein LptC</fullName>
    </submittedName>
</protein>
<dbReference type="RefSeq" id="WP_088619944.1">
    <property type="nucleotide sequence ID" value="NZ_CP022129.1"/>
</dbReference>
<evidence type="ECO:0000256" key="3">
    <source>
        <dbReference type="ARBA" id="ARBA00022692"/>
    </source>
</evidence>
<evidence type="ECO:0000256" key="4">
    <source>
        <dbReference type="ARBA" id="ARBA00022989"/>
    </source>
</evidence>
<accession>A0A1Z4C0M6</accession>
<keyword evidence="3" id="KW-0812">Transmembrane</keyword>
<keyword evidence="2" id="KW-0997">Cell inner membrane</keyword>
<keyword evidence="4" id="KW-1133">Transmembrane helix</keyword>
<dbReference type="GO" id="GO:0017089">
    <property type="term" value="F:glycolipid transfer activity"/>
    <property type="evidence" value="ECO:0007669"/>
    <property type="project" value="TreeGrafter"/>
</dbReference>
<sequence>MNTLKEQSGYFYLVFAALASWLLANLIEVEDTGNRLSPPHSPNFFSSGYQKWTMSADGNPDNHLSAAHISHYSDDKTTHLQQPLLTFQQPDQPPWLIQAEAGLVSADGKEVILEGRATISREAYGNNKALKIITSNLKVKPDIHYAETADHAVLQSLPHTTSGTGMKLVFKQPIHIELLAHVQGKYETKP</sequence>
<dbReference type="EMBL" id="CP022129">
    <property type="protein sequence ID" value="ASF47072.1"/>
    <property type="molecule type" value="Genomic_DNA"/>
</dbReference>
<keyword evidence="5" id="KW-0472">Membrane</keyword>
<dbReference type="InterPro" id="IPR026265">
    <property type="entry name" value="LptC"/>
</dbReference>
<dbReference type="InterPro" id="IPR052363">
    <property type="entry name" value="LPS_export_LptC"/>
</dbReference>
<dbReference type="Pfam" id="PF06835">
    <property type="entry name" value="LptC"/>
    <property type="match status" value="1"/>
</dbReference>
<proteinExistence type="predicted"/>
<dbReference type="AlphaFoldDB" id="A0A1Z4C0M6"/>
<dbReference type="GO" id="GO:0005886">
    <property type="term" value="C:plasma membrane"/>
    <property type="evidence" value="ECO:0007669"/>
    <property type="project" value="InterPro"/>
</dbReference>
<keyword evidence="1" id="KW-1003">Cell membrane</keyword>
<evidence type="ECO:0000256" key="2">
    <source>
        <dbReference type="ARBA" id="ARBA00022519"/>
    </source>
</evidence>
<organism evidence="6 8">
    <name type="scientific">Methylovulum psychrotolerans</name>
    <dbReference type="NCBI Taxonomy" id="1704499"/>
    <lineage>
        <taxon>Bacteria</taxon>
        <taxon>Pseudomonadati</taxon>
        <taxon>Pseudomonadota</taxon>
        <taxon>Gammaproteobacteria</taxon>
        <taxon>Methylococcales</taxon>
        <taxon>Methylococcaceae</taxon>
        <taxon>Methylovulum</taxon>
    </lineage>
</organism>
<evidence type="ECO:0000313" key="7">
    <source>
        <dbReference type="EMBL" id="POZ52768.1"/>
    </source>
</evidence>
<keyword evidence="8" id="KW-1185">Reference proteome</keyword>
<dbReference type="NCBIfam" id="TIGR04409">
    <property type="entry name" value="LptC_YrbK"/>
    <property type="match status" value="1"/>
</dbReference>
<reference evidence="6 8" key="1">
    <citation type="submission" date="2017-06" db="EMBL/GenBank/DDBJ databases">
        <title>Genome Sequencing of the methanotroph Methylovulum psychrotolerants str. HV10-M2 isolated from a high-altitude environment.</title>
        <authorList>
            <person name="Mateos-Rivera A."/>
        </authorList>
    </citation>
    <scope>NUCLEOTIDE SEQUENCE [LARGE SCALE GENOMIC DNA]</scope>
    <source>
        <strain evidence="6 8">HV10_M2</strain>
    </source>
</reference>
<dbReference type="PANTHER" id="PTHR37481:SF1">
    <property type="entry name" value="LIPOPOLYSACCHARIDE EXPORT SYSTEM PROTEIN LPTC"/>
    <property type="match status" value="1"/>
</dbReference>